<feature type="compositionally biased region" description="Basic and acidic residues" evidence="22">
    <location>
        <begin position="500"/>
        <end position="512"/>
    </location>
</feature>
<dbReference type="GO" id="GO:0005794">
    <property type="term" value="C:Golgi apparatus"/>
    <property type="evidence" value="ECO:0007669"/>
    <property type="project" value="UniProtKB-SubCell"/>
</dbReference>
<dbReference type="PROSITE" id="PS00626">
    <property type="entry name" value="RCC1_2"/>
    <property type="match status" value="5"/>
</dbReference>
<sequence length="860" mass="95357">MAAEDDSDIPENGAVFTFGKSKFADNLPNKFWVRNDQVGDVACGDEHTALVAESGRVFTFGTNDWGQLGLGSSKTADRPSCIKSLKSEKVKLVACGRSHTVVATESGKIFSFGNNGEGQLGVEDSPASNVPKCIDSLVTQQYKQLAAGTDHSVALTEEGAVYVWGGGSEGQLGLGGRTECLDPEELMIEDVVTCISCGYYHTALVTESGGLYTFGESEGGKLGLGDDPDETDTPQRVEIPEDITAVACGGSHTVALTASGNVYTFGDGPSGQLGHGTHCLQISTPKKLNIKFKVSAIACGENHTALVSDKGQLYTCGDGRHGKLALGQESFSNVFVPQRVKRFSKFTVEKVSCGGCHMICLAKLRPGNSPVSDSEEETIGDSTKINGLLNHSLRPDNSIDLNNSVTARDRRRKNHDSFKNDLNRTLPALAGAEKLTSEHLHQTVPAVKSRKLESTQISKQIGAGDVGSMEKEVIEESIKAVTNQHESSSPRAMPRPPPRKQSDPVKETKKEEESSEEEEDEEMNETSTMEVHKAPALPARALPKLKHESESEEEDEEEEEGDKDKKQARKQPPIPPQRKQKPESKGVGIFGRKKTGISDDEEDDDDEEEVEDESKENDDEKVTKETVQSLQATDKKPKNKEETKENLEEDEEEEKEKDEEKDKKLKDKKKDKDKKAGKDKGKDKKKDKVKEDTKDKKKGKNKKDEKEEGDEEEEEEEMMKKKLKKRHMAIVLSIQGKEKADKKDKKTDKKDKKGKDKKEDKKKDTKKDKKKGKKDDENEEEDEENEEVDVEAAKSKKDNKDKKSKKEDKKKDDSNKDKKDEDSKEGDNKEDKENEKKEEKKEDEKPAEPPKKKSRTCTIL</sequence>
<feature type="region of interest" description="Disordered" evidence="22">
    <location>
        <begin position="367"/>
        <end position="386"/>
    </location>
</feature>
<feature type="compositionally biased region" description="Basic and acidic residues" evidence="22">
    <location>
        <begin position="736"/>
        <end position="767"/>
    </location>
</feature>
<keyword evidence="12" id="KW-0282">Flagellum</keyword>
<feature type="compositionally biased region" description="Basic and acidic residues" evidence="22">
    <location>
        <begin position="791"/>
        <end position="851"/>
    </location>
</feature>
<evidence type="ECO:0000256" key="7">
    <source>
        <dbReference type="ARBA" id="ARBA00022553"/>
    </source>
</evidence>
<keyword evidence="7" id="KW-0597">Phosphoprotein</keyword>
<feature type="compositionally biased region" description="Acidic residues" evidence="22">
    <location>
        <begin position="777"/>
        <end position="790"/>
    </location>
</feature>
<feature type="repeat" description="RCC1" evidence="21">
    <location>
        <begin position="260"/>
        <end position="310"/>
    </location>
</feature>
<feature type="compositionally biased region" description="Acidic residues" evidence="22">
    <location>
        <begin position="707"/>
        <end position="717"/>
    </location>
</feature>
<keyword evidence="25" id="KW-1185">Reference proteome</keyword>
<feature type="repeat" description="RCC1" evidence="21">
    <location>
        <begin position="55"/>
        <end position="106"/>
    </location>
</feature>
<evidence type="ECO:0000256" key="9">
    <source>
        <dbReference type="ARBA" id="ARBA00022658"/>
    </source>
</evidence>
<dbReference type="PANTHER" id="PTHR22870:SF466">
    <property type="entry name" value="ANKYRIN REPEAT-CONTAINING PROTEIN"/>
    <property type="match status" value="1"/>
</dbReference>
<feature type="repeat" description="RCC1" evidence="21">
    <location>
        <begin position="159"/>
        <end position="208"/>
    </location>
</feature>
<gene>
    <name evidence="24" type="ORF">DPMN_042289</name>
</gene>
<feature type="compositionally biased region" description="Basic and acidic residues" evidence="22">
    <location>
        <begin position="633"/>
        <end position="646"/>
    </location>
</feature>
<feature type="compositionally biased region" description="Acidic residues" evidence="22">
    <location>
        <begin position="598"/>
        <end position="617"/>
    </location>
</feature>
<evidence type="ECO:0000256" key="17">
    <source>
        <dbReference type="ARBA" id="ARBA00023288"/>
    </source>
</evidence>
<keyword evidence="5" id="KW-0488">Methylation</keyword>
<keyword evidence="9" id="KW-0344">Guanine-nucleotide releasing factor</keyword>
<feature type="repeat" description="RCC1" evidence="21">
    <location>
        <begin position="107"/>
        <end position="158"/>
    </location>
</feature>
<dbReference type="InterPro" id="IPR051210">
    <property type="entry name" value="Ub_ligase/GEF_domain"/>
</dbReference>
<dbReference type="GO" id="GO:0005929">
    <property type="term" value="C:cilium"/>
    <property type="evidence" value="ECO:0007669"/>
    <property type="project" value="UniProtKB-ARBA"/>
</dbReference>
<comment type="subcellular location">
    <subcellularLocation>
        <location evidence="1">Cytoplasm</location>
        <location evidence="1">Cytoskeleton</location>
        <location evidence="1">Cilium basal body</location>
    </subcellularLocation>
    <subcellularLocation>
        <location evidence="4">Cytoplasm</location>
        <location evidence="4">Cytoskeleton</location>
        <location evidence="4">Flagellum axoneme</location>
    </subcellularLocation>
    <subcellularLocation>
        <location evidence="2">Cytoplasm</location>
        <location evidence="2">Cytoskeleton</location>
        <location evidence="2">Microtubule organizing center</location>
        <location evidence="2">Centrosome</location>
    </subcellularLocation>
    <subcellularLocation>
        <location evidence="3">Golgi apparatus</location>
    </subcellularLocation>
</comment>
<evidence type="ECO:0000256" key="8">
    <source>
        <dbReference type="ARBA" id="ARBA00022606"/>
    </source>
</evidence>
<evidence type="ECO:0000313" key="24">
    <source>
        <dbReference type="EMBL" id="KAH3735754.1"/>
    </source>
</evidence>
<comment type="caution">
    <text evidence="24">The sequence shown here is derived from an EMBL/GenBank/DDBJ whole genome shotgun (WGS) entry which is preliminary data.</text>
</comment>
<keyword evidence="19" id="KW-0844">Vision</keyword>
<dbReference type="Proteomes" id="UP000828390">
    <property type="component" value="Unassembled WGS sequence"/>
</dbReference>
<organism evidence="24 25">
    <name type="scientific">Dreissena polymorpha</name>
    <name type="common">Zebra mussel</name>
    <name type="synonym">Mytilus polymorpha</name>
    <dbReference type="NCBI Taxonomy" id="45954"/>
    <lineage>
        <taxon>Eukaryota</taxon>
        <taxon>Metazoa</taxon>
        <taxon>Spiralia</taxon>
        <taxon>Lophotrochozoa</taxon>
        <taxon>Mollusca</taxon>
        <taxon>Bivalvia</taxon>
        <taxon>Autobranchia</taxon>
        <taxon>Heteroconchia</taxon>
        <taxon>Euheterodonta</taxon>
        <taxon>Imparidentia</taxon>
        <taxon>Neoheterodontei</taxon>
        <taxon>Myida</taxon>
        <taxon>Dreissenoidea</taxon>
        <taxon>Dreissenidae</taxon>
        <taxon>Dreissena</taxon>
    </lineage>
</organism>
<dbReference type="FunFam" id="2.130.10.30:FF:000013">
    <property type="entry name" value="Retinitis pigmentosa GTPase regulator isoform 1"/>
    <property type="match status" value="1"/>
</dbReference>
<dbReference type="Pfam" id="PF25390">
    <property type="entry name" value="WD40_RLD"/>
    <property type="match status" value="1"/>
</dbReference>
<dbReference type="InterPro" id="IPR058923">
    <property type="entry name" value="RCC1-like_dom"/>
</dbReference>
<feature type="domain" description="RCC1-like" evidence="23">
    <location>
        <begin position="32"/>
        <end position="360"/>
    </location>
</feature>
<reference evidence="24" key="1">
    <citation type="journal article" date="2019" name="bioRxiv">
        <title>The Genome of the Zebra Mussel, Dreissena polymorpha: A Resource for Invasive Species Research.</title>
        <authorList>
            <person name="McCartney M.A."/>
            <person name="Auch B."/>
            <person name="Kono T."/>
            <person name="Mallez S."/>
            <person name="Zhang Y."/>
            <person name="Obille A."/>
            <person name="Becker A."/>
            <person name="Abrahante J.E."/>
            <person name="Garbe J."/>
            <person name="Badalamenti J.P."/>
            <person name="Herman A."/>
            <person name="Mangelson H."/>
            <person name="Liachko I."/>
            <person name="Sullivan S."/>
            <person name="Sone E.D."/>
            <person name="Koren S."/>
            <person name="Silverstein K.A.T."/>
            <person name="Beckman K.B."/>
            <person name="Gohl D.M."/>
        </authorList>
    </citation>
    <scope>NUCLEOTIDE SEQUENCE</scope>
    <source>
        <strain evidence="24">Duluth1</strain>
        <tissue evidence="24">Whole animal</tissue>
    </source>
</reference>
<evidence type="ECO:0000256" key="14">
    <source>
        <dbReference type="ARBA" id="ARBA00023069"/>
    </source>
</evidence>
<evidence type="ECO:0000256" key="11">
    <source>
        <dbReference type="ARBA" id="ARBA00022794"/>
    </source>
</evidence>
<dbReference type="GO" id="GO:0005813">
    <property type="term" value="C:centrosome"/>
    <property type="evidence" value="ECO:0007669"/>
    <property type="project" value="UniProtKB-SubCell"/>
</dbReference>
<keyword evidence="13" id="KW-0333">Golgi apparatus</keyword>
<keyword evidence="14" id="KW-0969">Cilium</keyword>
<keyword evidence="18" id="KW-0636">Prenylation</keyword>
<reference evidence="24" key="2">
    <citation type="submission" date="2020-11" db="EMBL/GenBank/DDBJ databases">
        <authorList>
            <person name="McCartney M.A."/>
            <person name="Auch B."/>
            <person name="Kono T."/>
            <person name="Mallez S."/>
            <person name="Becker A."/>
            <person name="Gohl D.M."/>
            <person name="Silverstein K.A.T."/>
            <person name="Koren S."/>
            <person name="Bechman K.B."/>
            <person name="Herman A."/>
            <person name="Abrahante J.E."/>
            <person name="Garbe J."/>
        </authorList>
    </citation>
    <scope>NUCLEOTIDE SEQUENCE</scope>
    <source>
        <strain evidence="24">Duluth1</strain>
        <tissue evidence="24">Whole animal</tissue>
    </source>
</reference>
<keyword evidence="10" id="KW-0677">Repeat</keyword>
<evidence type="ECO:0000256" key="19">
    <source>
        <dbReference type="ARBA" id="ARBA00023305"/>
    </source>
</evidence>
<evidence type="ECO:0000256" key="20">
    <source>
        <dbReference type="ARBA" id="ARBA00073293"/>
    </source>
</evidence>
<evidence type="ECO:0000256" key="16">
    <source>
        <dbReference type="ARBA" id="ARBA00023273"/>
    </source>
</evidence>
<dbReference type="AlphaFoldDB" id="A0A9D4D0V2"/>
<evidence type="ECO:0000256" key="5">
    <source>
        <dbReference type="ARBA" id="ARBA00022481"/>
    </source>
</evidence>
<keyword evidence="11" id="KW-0970">Cilium biogenesis/degradation</keyword>
<evidence type="ECO:0000256" key="21">
    <source>
        <dbReference type="PROSITE-ProRule" id="PRU00235"/>
    </source>
</evidence>
<evidence type="ECO:0000256" key="12">
    <source>
        <dbReference type="ARBA" id="ARBA00022846"/>
    </source>
</evidence>
<evidence type="ECO:0000256" key="15">
    <source>
        <dbReference type="ARBA" id="ARBA00023212"/>
    </source>
</evidence>
<feature type="compositionally biased region" description="Basic and acidic residues" evidence="22">
    <location>
        <begin position="658"/>
        <end position="695"/>
    </location>
</feature>
<feature type="region of interest" description="Disordered" evidence="22">
    <location>
        <begin position="396"/>
        <end position="424"/>
    </location>
</feature>
<feature type="compositionally biased region" description="Acidic residues" evidence="22">
    <location>
        <begin position="647"/>
        <end position="657"/>
    </location>
</feature>
<dbReference type="GO" id="GO:0007601">
    <property type="term" value="P:visual perception"/>
    <property type="evidence" value="ECO:0007669"/>
    <property type="project" value="UniProtKB-KW"/>
</dbReference>
<dbReference type="InterPro" id="IPR000408">
    <property type="entry name" value="Reg_chr_condens"/>
</dbReference>
<evidence type="ECO:0000256" key="22">
    <source>
        <dbReference type="SAM" id="MobiDB-lite"/>
    </source>
</evidence>
<name>A0A9D4D0V2_DREPO</name>
<evidence type="ECO:0000256" key="6">
    <source>
        <dbReference type="ARBA" id="ARBA00022490"/>
    </source>
</evidence>
<keyword evidence="8" id="KW-0716">Sensory transduction</keyword>
<feature type="repeat" description="RCC1" evidence="21">
    <location>
        <begin position="209"/>
        <end position="259"/>
    </location>
</feature>
<evidence type="ECO:0000256" key="2">
    <source>
        <dbReference type="ARBA" id="ARBA00004300"/>
    </source>
</evidence>
<accession>A0A9D4D0V2</accession>
<dbReference type="InterPro" id="IPR009091">
    <property type="entry name" value="RCC1/BLIP-II"/>
</dbReference>
<evidence type="ECO:0000259" key="23">
    <source>
        <dbReference type="Pfam" id="PF25390"/>
    </source>
</evidence>
<evidence type="ECO:0000256" key="10">
    <source>
        <dbReference type="ARBA" id="ARBA00022737"/>
    </source>
</evidence>
<dbReference type="Gene3D" id="2.130.10.30">
    <property type="entry name" value="Regulator of chromosome condensation 1/beta-lactamase-inhibitor protein II"/>
    <property type="match status" value="1"/>
</dbReference>
<feature type="compositionally biased region" description="Acidic residues" evidence="22">
    <location>
        <begin position="513"/>
        <end position="524"/>
    </location>
</feature>
<evidence type="ECO:0000256" key="4">
    <source>
        <dbReference type="ARBA" id="ARBA00004611"/>
    </source>
</evidence>
<evidence type="ECO:0000256" key="18">
    <source>
        <dbReference type="ARBA" id="ARBA00023289"/>
    </source>
</evidence>
<keyword evidence="6" id="KW-0963">Cytoplasm</keyword>
<dbReference type="PRINTS" id="PR00633">
    <property type="entry name" value="RCCNDNSATION"/>
</dbReference>
<feature type="compositionally biased region" description="Acidic residues" evidence="22">
    <location>
        <begin position="550"/>
        <end position="561"/>
    </location>
</feature>
<evidence type="ECO:0000313" key="25">
    <source>
        <dbReference type="Proteomes" id="UP000828390"/>
    </source>
</evidence>
<feature type="compositionally biased region" description="Low complexity" evidence="22">
    <location>
        <begin position="525"/>
        <end position="542"/>
    </location>
</feature>
<dbReference type="PROSITE" id="PS50012">
    <property type="entry name" value="RCC1_3"/>
    <property type="match status" value="7"/>
</dbReference>
<keyword evidence="17" id="KW-0449">Lipoprotein</keyword>
<dbReference type="SUPFAM" id="SSF50985">
    <property type="entry name" value="RCC1/BLIP-II"/>
    <property type="match status" value="1"/>
</dbReference>
<evidence type="ECO:0000256" key="13">
    <source>
        <dbReference type="ARBA" id="ARBA00023034"/>
    </source>
</evidence>
<feature type="region of interest" description="Disordered" evidence="22">
    <location>
        <begin position="445"/>
        <end position="860"/>
    </location>
</feature>
<evidence type="ECO:0000256" key="3">
    <source>
        <dbReference type="ARBA" id="ARBA00004555"/>
    </source>
</evidence>
<proteinExistence type="predicted"/>
<keyword evidence="16" id="KW-0966">Cell projection</keyword>
<protein>
    <recommendedName>
        <fullName evidence="20">X-linked retinitis pigmentosa GTPase regulator</fullName>
    </recommendedName>
</protein>
<feature type="compositionally biased region" description="Basic and acidic residues" evidence="22">
    <location>
        <begin position="468"/>
        <end position="478"/>
    </location>
</feature>
<dbReference type="GO" id="GO:0005085">
    <property type="term" value="F:guanyl-nucleotide exchange factor activity"/>
    <property type="evidence" value="ECO:0007669"/>
    <property type="project" value="UniProtKB-KW"/>
</dbReference>
<feature type="repeat" description="RCC1" evidence="21">
    <location>
        <begin position="311"/>
        <end position="364"/>
    </location>
</feature>
<keyword evidence="15" id="KW-0206">Cytoskeleton</keyword>
<evidence type="ECO:0000256" key="1">
    <source>
        <dbReference type="ARBA" id="ARBA00004120"/>
    </source>
</evidence>
<dbReference type="EMBL" id="JAIWYP010000011">
    <property type="protein sequence ID" value="KAH3735754.1"/>
    <property type="molecule type" value="Genomic_DNA"/>
</dbReference>
<dbReference type="GO" id="GO:0030030">
    <property type="term" value="P:cell projection organization"/>
    <property type="evidence" value="ECO:0007669"/>
    <property type="project" value="UniProtKB-KW"/>
</dbReference>
<dbReference type="PANTHER" id="PTHR22870">
    <property type="entry name" value="REGULATOR OF CHROMOSOME CONDENSATION"/>
    <property type="match status" value="1"/>
</dbReference>
<feature type="repeat" description="RCC1" evidence="21">
    <location>
        <begin position="13"/>
        <end position="54"/>
    </location>
</feature>